<feature type="transmembrane region" description="Helical" evidence="9">
    <location>
        <begin position="150"/>
        <end position="173"/>
    </location>
</feature>
<dbReference type="PANTHER" id="PTHR43528">
    <property type="entry name" value="ALPHA-KETOGLUTARATE PERMEASE"/>
    <property type="match status" value="1"/>
</dbReference>
<evidence type="ECO:0000256" key="2">
    <source>
        <dbReference type="ARBA" id="ARBA00008240"/>
    </source>
</evidence>
<evidence type="ECO:0000259" key="10">
    <source>
        <dbReference type="PROSITE" id="PS50850"/>
    </source>
</evidence>
<evidence type="ECO:0000256" key="3">
    <source>
        <dbReference type="ARBA" id="ARBA00022448"/>
    </source>
</evidence>
<accession>A0AA45WPZ0</accession>
<feature type="transmembrane region" description="Helical" evidence="9">
    <location>
        <begin position="276"/>
        <end position="296"/>
    </location>
</feature>
<comment type="caution">
    <text evidence="11">The sequence shown here is derived from an EMBL/GenBank/DDBJ whole genome shotgun (WGS) entry which is preliminary data.</text>
</comment>
<keyword evidence="5 9" id="KW-0812">Transmembrane</keyword>
<dbReference type="InterPro" id="IPR011701">
    <property type="entry name" value="MFS"/>
</dbReference>
<comment type="similarity">
    <text evidence="2">Belongs to the major facilitator superfamily. Metabolite:H+ Symporter (MHS) family (TC 2.A.1.6) family.</text>
</comment>
<keyword evidence="4" id="KW-1003">Cell membrane</keyword>
<dbReference type="Gene3D" id="1.20.1250.20">
    <property type="entry name" value="MFS general substrate transporter like domains"/>
    <property type="match status" value="1"/>
</dbReference>
<dbReference type="InterPro" id="IPR005828">
    <property type="entry name" value="MFS_sugar_transport-like"/>
</dbReference>
<feature type="transmembrane region" description="Helical" evidence="9">
    <location>
        <begin position="369"/>
        <end position="390"/>
    </location>
</feature>
<feature type="domain" description="Major facilitator superfamily (MFS) profile" evidence="10">
    <location>
        <begin position="13"/>
        <end position="422"/>
    </location>
</feature>
<sequence>MNQILEDKNLRKTLIAGAVGNILEWYDFALYGYLAPIIAKLFFPSHDPTISLLQTFGVFAVGFFARPVGSLIFGHIGDKYGRKKALALSVILMAISTTLIGLLPTYSQIGILATILLTMLRVLQGLSVGGEYTTSVAFLIEHSASGKRGFYGSFALFGAVLGIMLGSATGAVITSFMSEESLYSIGWRLAFFVGIPLGILGYFIRRKIEETPNFKEIEEAEEIAKFPILEILKTDYIDFFKSFGLSILQAVAFHLLFVYLTTFYNKVLNIPMSQSLIINTISMIILVIFIPVFAYLSDIFGRKKVLMLSIVLIILLSYPLFKLILTGNIFYVLIAQSLFAVITSGFMGTLPTALVELFPTKIRNTAYSVSYNLALAIFGGTTPLVATYIIKVSSNPIAISFYLIAIAIMAFVITLTLKETAFEKLKH</sequence>
<feature type="transmembrane region" description="Helical" evidence="9">
    <location>
        <begin position="305"/>
        <end position="324"/>
    </location>
</feature>
<dbReference type="PROSITE" id="PS50850">
    <property type="entry name" value="MFS"/>
    <property type="match status" value="1"/>
</dbReference>
<evidence type="ECO:0000256" key="5">
    <source>
        <dbReference type="ARBA" id="ARBA00022692"/>
    </source>
</evidence>
<feature type="transmembrane region" description="Helical" evidence="9">
    <location>
        <begin position="50"/>
        <end position="73"/>
    </location>
</feature>
<dbReference type="Pfam" id="PF00083">
    <property type="entry name" value="Sugar_tr"/>
    <property type="match status" value="1"/>
</dbReference>
<keyword evidence="3" id="KW-0813">Transport</keyword>
<dbReference type="RefSeq" id="WP_265133687.1">
    <property type="nucleotide sequence ID" value="NZ_FXTX01000027.1"/>
</dbReference>
<name>A0AA45WPZ0_9AQUI</name>
<evidence type="ECO:0000313" key="12">
    <source>
        <dbReference type="Proteomes" id="UP001157947"/>
    </source>
</evidence>
<reference evidence="11" key="1">
    <citation type="submission" date="2017-05" db="EMBL/GenBank/DDBJ databases">
        <authorList>
            <person name="Varghese N."/>
            <person name="Submissions S."/>
        </authorList>
    </citation>
    <scope>NUCLEOTIDE SEQUENCE</scope>
    <source>
        <strain evidence="11">DSM 18763</strain>
    </source>
</reference>
<dbReference type="InterPro" id="IPR051084">
    <property type="entry name" value="H+-coupled_symporters"/>
</dbReference>
<dbReference type="Pfam" id="PF07690">
    <property type="entry name" value="MFS_1"/>
    <property type="match status" value="1"/>
</dbReference>
<keyword evidence="6" id="KW-0769">Symport</keyword>
<dbReference type="InterPro" id="IPR020846">
    <property type="entry name" value="MFS_dom"/>
</dbReference>
<keyword evidence="8 9" id="KW-0472">Membrane</keyword>
<keyword evidence="12" id="KW-1185">Reference proteome</keyword>
<dbReference type="FunFam" id="1.20.1250.20:FF:000001">
    <property type="entry name" value="Dicarboxylate MFS transporter"/>
    <property type="match status" value="1"/>
</dbReference>
<feature type="transmembrane region" description="Helical" evidence="9">
    <location>
        <begin position="243"/>
        <end position="264"/>
    </location>
</feature>
<feature type="transmembrane region" description="Helical" evidence="9">
    <location>
        <begin position="396"/>
        <end position="417"/>
    </location>
</feature>
<evidence type="ECO:0000313" key="11">
    <source>
        <dbReference type="EMBL" id="SMP22816.1"/>
    </source>
</evidence>
<gene>
    <name evidence="11" type="ORF">SAMN06264868_12714</name>
</gene>
<dbReference type="EMBL" id="FXTX01000027">
    <property type="protein sequence ID" value="SMP22816.1"/>
    <property type="molecule type" value="Genomic_DNA"/>
</dbReference>
<evidence type="ECO:0000256" key="8">
    <source>
        <dbReference type="ARBA" id="ARBA00023136"/>
    </source>
</evidence>
<dbReference type="InterPro" id="IPR036259">
    <property type="entry name" value="MFS_trans_sf"/>
</dbReference>
<evidence type="ECO:0000256" key="7">
    <source>
        <dbReference type="ARBA" id="ARBA00022989"/>
    </source>
</evidence>
<evidence type="ECO:0000256" key="4">
    <source>
        <dbReference type="ARBA" id="ARBA00022475"/>
    </source>
</evidence>
<evidence type="ECO:0000256" key="6">
    <source>
        <dbReference type="ARBA" id="ARBA00022847"/>
    </source>
</evidence>
<dbReference type="GO" id="GO:0005886">
    <property type="term" value="C:plasma membrane"/>
    <property type="evidence" value="ECO:0007669"/>
    <property type="project" value="UniProtKB-SubCell"/>
</dbReference>
<dbReference type="AlphaFoldDB" id="A0AA45WPZ0"/>
<evidence type="ECO:0000256" key="1">
    <source>
        <dbReference type="ARBA" id="ARBA00004651"/>
    </source>
</evidence>
<dbReference type="SUPFAM" id="SSF103473">
    <property type="entry name" value="MFS general substrate transporter"/>
    <property type="match status" value="1"/>
</dbReference>
<comment type="subcellular location">
    <subcellularLocation>
        <location evidence="1">Cell membrane</location>
        <topology evidence="1">Multi-pass membrane protein</topology>
    </subcellularLocation>
</comment>
<dbReference type="PANTHER" id="PTHR43528:SF1">
    <property type="entry name" value="ALPHA-KETOGLUTARATE PERMEASE"/>
    <property type="match status" value="1"/>
</dbReference>
<keyword evidence="7 9" id="KW-1133">Transmembrane helix</keyword>
<feature type="transmembrane region" description="Helical" evidence="9">
    <location>
        <begin position="330"/>
        <end position="357"/>
    </location>
</feature>
<protein>
    <submittedName>
        <fullName evidence="11">MFS transporter, MHS family, proline/betaine transporter</fullName>
    </submittedName>
</protein>
<dbReference type="PROSITE" id="PS00217">
    <property type="entry name" value="SUGAR_TRANSPORT_2"/>
    <property type="match status" value="1"/>
</dbReference>
<feature type="transmembrane region" description="Helical" evidence="9">
    <location>
        <begin position="85"/>
        <end position="103"/>
    </location>
</feature>
<organism evidence="11 12">
    <name type="scientific">Venenivibrio stagnispumantis</name>
    <dbReference type="NCBI Taxonomy" id="407998"/>
    <lineage>
        <taxon>Bacteria</taxon>
        <taxon>Pseudomonadati</taxon>
        <taxon>Aquificota</taxon>
        <taxon>Aquificia</taxon>
        <taxon>Aquificales</taxon>
        <taxon>Hydrogenothermaceae</taxon>
        <taxon>Venenivibrio</taxon>
    </lineage>
</organism>
<dbReference type="GO" id="GO:0015293">
    <property type="term" value="F:symporter activity"/>
    <property type="evidence" value="ECO:0007669"/>
    <property type="project" value="UniProtKB-KW"/>
</dbReference>
<feature type="transmembrane region" description="Helical" evidence="9">
    <location>
        <begin position="185"/>
        <end position="204"/>
    </location>
</feature>
<dbReference type="Proteomes" id="UP001157947">
    <property type="component" value="Unassembled WGS sequence"/>
</dbReference>
<proteinExistence type="inferred from homology"/>
<evidence type="ECO:0000256" key="9">
    <source>
        <dbReference type="SAM" id="Phobius"/>
    </source>
</evidence>
<feature type="transmembrane region" description="Helical" evidence="9">
    <location>
        <begin position="109"/>
        <end position="129"/>
    </location>
</feature>
<dbReference type="InterPro" id="IPR005829">
    <property type="entry name" value="Sugar_transporter_CS"/>
</dbReference>